<keyword evidence="3" id="KW-1185">Reference proteome</keyword>
<comment type="caution">
    <text evidence="2">The sequence shown here is derived from an EMBL/GenBank/DDBJ whole genome shotgun (WGS) entry which is preliminary data.</text>
</comment>
<evidence type="ECO:0000313" key="3">
    <source>
        <dbReference type="Proteomes" id="UP001151760"/>
    </source>
</evidence>
<dbReference type="Proteomes" id="UP001151760">
    <property type="component" value="Unassembled WGS sequence"/>
</dbReference>
<dbReference type="EMBL" id="BQNB010020971">
    <property type="protein sequence ID" value="GJU01516.1"/>
    <property type="molecule type" value="Genomic_DNA"/>
</dbReference>
<name>A0ABQ5IN95_9ASTR</name>
<feature type="coiled-coil region" evidence="1">
    <location>
        <begin position="22"/>
        <end position="74"/>
    </location>
</feature>
<sequence length="459" mass="53453">MPHDSPLLGGNTPGSVEGSMSLNELTDLCTTLLDKVTSLENDLKKTKQLYGKAITKLVKKVKFLEDKIQFNKERRKAKMVISDNEEELGIKDTFNQGRIEQTEFEDLVFTEVTPTKDTQGEVQCQDSSDAQLGVLNAAKILADASRKRVKIYTRRRKSTDSSRVSTAAGIFSTAEDIHDKDQLDKREDTDDIDWTTVAEHVQEKESDAIKTYQTLKKKPVSIAQARKNMMTYLKNMAGYKMHFFKGMSYDEIRPIFEVEYNKLQTLFKKDTEVEKTKTKRVVEETLLQESFKYPIINREVYTEESRLYWKIIRVGDHIEAYQTFEDMLKKLDREDLENLWTPVKERFNTTVSTSDKEKKLWVELKRLFELDEKDMLWKLQRYMHDPLIWKLYDTCGVHHVSSSRGYDIFMLVEKDYPLTKGLMGIMLVNKLQVEEDSEMARNLIMKIFTQANSPRSTSV</sequence>
<reference evidence="2" key="1">
    <citation type="journal article" date="2022" name="Int. J. Mol. Sci.">
        <title>Draft Genome of Tanacetum Coccineum: Genomic Comparison of Closely Related Tanacetum-Family Plants.</title>
        <authorList>
            <person name="Yamashiro T."/>
            <person name="Shiraishi A."/>
            <person name="Nakayama K."/>
            <person name="Satake H."/>
        </authorList>
    </citation>
    <scope>NUCLEOTIDE SEQUENCE</scope>
</reference>
<gene>
    <name evidence="2" type="ORF">Tco_1111854</name>
</gene>
<accession>A0ABQ5IN95</accession>
<organism evidence="2 3">
    <name type="scientific">Tanacetum coccineum</name>
    <dbReference type="NCBI Taxonomy" id="301880"/>
    <lineage>
        <taxon>Eukaryota</taxon>
        <taxon>Viridiplantae</taxon>
        <taxon>Streptophyta</taxon>
        <taxon>Embryophyta</taxon>
        <taxon>Tracheophyta</taxon>
        <taxon>Spermatophyta</taxon>
        <taxon>Magnoliopsida</taxon>
        <taxon>eudicotyledons</taxon>
        <taxon>Gunneridae</taxon>
        <taxon>Pentapetalae</taxon>
        <taxon>asterids</taxon>
        <taxon>campanulids</taxon>
        <taxon>Asterales</taxon>
        <taxon>Asteraceae</taxon>
        <taxon>Asteroideae</taxon>
        <taxon>Anthemideae</taxon>
        <taxon>Anthemidinae</taxon>
        <taxon>Tanacetum</taxon>
    </lineage>
</organism>
<protein>
    <submittedName>
        <fullName evidence="2">Uncharacterized protein</fullName>
    </submittedName>
</protein>
<keyword evidence="1" id="KW-0175">Coiled coil</keyword>
<reference evidence="2" key="2">
    <citation type="submission" date="2022-01" db="EMBL/GenBank/DDBJ databases">
        <authorList>
            <person name="Yamashiro T."/>
            <person name="Shiraishi A."/>
            <person name="Satake H."/>
            <person name="Nakayama K."/>
        </authorList>
    </citation>
    <scope>NUCLEOTIDE SEQUENCE</scope>
</reference>
<proteinExistence type="predicted"/>
<evidence type="ECO:0000256" key="1">
    <source>
        <dbReference type="SAM" id="Coils"/>
    </source>
</evidence>
<evidence type="ECO:0000313" key="2">
    <source>
        <dbReference type="EMBL" id="GJU01516.1"/>
    </source>
</evidence>